<dbReference type="InterPro" id="IPR003661">
    <property type="entry name" value="HisK_dim/P_dom"/>
</dbReference>
<dbReference type="SMART" id="SM00388">
    <property type="entry name" value="HisKA"/>
    <property type="match status" value="1"/>
</dbReference>
<keyword evidence="10" id="KW-1185">Reference proteome</keyword>
<keyword evidence="7" id="KW-0812">Transmembrane</keyword>
<dbReference type="STRING" id="1123377.GCA_000423885_00830"/>
<evidence type="ECO:0000256" key="2">
    <source>
        <dbReference type="ARBA" id="ARBA00012438"/>
    </source>
</evidence>
<dbReference type="InterPro" id="IPR036097">
    <property type="entry name" value="HisK_dim/P_sf"/>
</dbReference>
<dbReference type="InterPro" id="IPR003660">
    <property type="entry name" value="HAMP_dom"/>
</dbReference>
<proteinExistence type="predicted"/>
<evidence type="ECO:0000256" key="1">
    <source>
        <dbReference type="ARBA" id="ARBA00000085"/>
    </source>
</evidence>
<dbReference type="PANTHER" id="PTHR45436">
    <property type="entry name" value="SENSOR HISTIDINE KINASE YKOH"/>
    <property type="match status" value="1"/>
</dbReference>
<accession>A0A5R9PGV3</accession>
<keyword evidence="4" id="KW-0808">Transferase</keyword>
<organism evidence="9 10">
    <name type="scientific">Thermomonas fusca</name>
    <dbReference type="NCBI Taxonomy" id="215690"/>
    <lineage>
        <taxon>Bacteria</taxon>
        <taxon>Pseudomonadati</taxon>
        <taxon>Pseudomonadota</taxon>
        <taxon>Gammaproteobacteria</taxon>
        <taxon>Lysobacterales</taxon>
        <taxon>Lysobacteraceae</taxon>
        <taxon>Thermomonas</taxon>
    </lineage>
</organism>
<dbReference type="GO" id="GO:0005886">
    <property type="term" value="C:plasma membrane"/>
    <property type="evidence" value="ECO:0007669"/>
    <property type="project" value="TreeGrafter"/>
</dbReference>
<dbReference type="SUPFAM" id="SSF47384">
    <property type="entry name" value="Homodimeric domain of signal transducing histidine kinase"/>
    <property type="match status" value="1"/>
</dbReference>
<dbReference type="Pfam" id="PF00512">
    <property type="entry name" value="HisKA"/>
    <property type="match status" value="1"/>
</dbReference>
<dbReference type="PROSITE" id="PS50885">
    <property type="entry name" value="HAMP"/>
    <property type="match status" value="1"/>
</dbReference>
<protein>
    <recommendedName>
        <fullName evidence="2">histidine kinase</fullName>
        <ecNumber evidence="2">2.7.13.3</ecNumber>
    </recommendedName>
</protein>
<dbReference type="GO" id="GO:0000155">
    <property type="term" value="F:phosphorelay sensor kinase activity"/>
    <property type="evidence" value="ECO:0007669"/>
    <property type="project" value="InterPro"/>
</dbReference>
<name>A0A5R9PGV3_9GAMM</name>
<dbReference type="Proteomes" id="UP000308508">
    <property type="component" value="Unassembled WGS sequence"/>
</dbReference>
<feature type="domain" description="HAMP" evidence="8">
    <location>
        <begin position="158"/>
        <end position="211"/>
    </location>
</feature>
<keyword evidence="5 9" id="KW-0418">Kinase</keyword>
<keyword evidence="3" id="KW-0597">Phosphoprotein</keyword>
<dbReference type="PANTHER" id="PTHR45436:SF16">
    <property type="entry name" value="HISTIDINE KINASE"/>
    <property type="match status" value="1"/>
</dbReference>
<evidence type="ECO:0000256" key="6">
    <source>
        <dbReference type="ARBA" id="ARBA00023012"/>
    </source>
</evidence>
<evidence type="ECO:0000256" key="3">
    <source>
        <dbReference type="ARBA" id="ARBA00022553"/>
    </source>
</evidence>
<evidence type="ECO:0000313" key="9">
    <source>
        <dbReference type="EMBL" id="TLX22622.1"/>
    </source>
</evidence>
<dbReference type="EC" id="2.7.13.3" evidence="2"/>
<dbReference type="InterPro" id="IPR050428">
    <property type="entry name" value="TCS_sensor_his_kinase"/>
</dbReference>
<evidence type="ECO:0000256" key="7">
    <source>
        <dbReference type="SAM" id="Phobius"/>
    </source>
</evidence>
<dbReference type="Gene3D" id="1.10.287.130">
    <property type="match status" value="1"/>
</dbReference>
<dbReference type="EMBL" id="SROY01000001">
    <property type="protein sequence ID" value="TLX22622.1"/>
    <property type="molecule type" value="Genomic_DNA"/>
</dbReference>
<dbReference type="Gene3D" id="6.10.340.10">
    <property type="match status" value="1"/>
</dbReference>
<evidence type="ECO:0000259" key="8">
    <source>
        <dbReference type="PROSITE" id="PS50885"/>
    </source>
</evidence>
<keyword evidence="7" id="KW-0472">Membrane</keyword>
<evidence type="ECO:0000256" key="5">
    <source>
        <dbReference type="ARBA" id="ARBA00022777"/>
    </source>
</evidence>
<feature type="transmembrane region" description="Helical" evidence="7">
    <location>
        <begin position="133"/>
        <end position="156"/>
    </location>
</feature>
<evidence type="ECO:0000256" key="4">
    <source>
        <dbReference type="ARBA" id="ARBA00022679"/>
    </source>
</evidence>
<dbReference type="CDD" id="cd00082">
    <property type="entry name" value="HisKA"/>
    <property type="match status" value="1"/>
</dbReference>
<sequence>MSAALPRRPLSLRQRFTLLATLLGLLLGALAAVTLLAVAERYEYVVANEILQGQAEDYGLRLANHMPAQLPRTQRLRGYRLDDPTLPRNYAGFPPGVREDPGSEAVHVGVFDTAAGRLVFVIDLGDIEATERLLHLLVAAMLLSATMLAGWLGWWLSGVALKPVRALAEGVDALPVQPQPSRLADAVSDDDLGRLARAIDGYQTRLVDADAHEQAFLADASHELRTPLAVIQGVAEVLLDDDSAAPAQRARHARLQRGASEMHRLLEAMLAAARRRPLQFETIAAAQLLRDAAEIALAGKPGITASIDADGELHTAPREAVLLVAGLARKLAQPRTDATLQLALEPGRIVLRMTPEDPDADAATPMRADTGTGSALLDRLAQRLGWQVAFDGSAQVSIRLR</sequence>
<comment type="catalytic activity">
    <reaction evidence="1">
        <text>ATP + protein L-histidine = ADP + protein N-phospho-L-histidine.</text>
        <dbReference type="EC" id="2.7.13.3"/>
    </reaction>
</comment>
<dbReference type="RefSeq" id="WP_138346717.1">
    <property type="nucleotide sequence ID" value="NZ_SROY01000001.1"/>
</dbReference>
<keyword evidence="6" id="KW-0902">Two-component regulatory system</keyword>
<keyword evidence="7" id="KW-1133">Transmembrane helix</keyword>
<evidence type="ECO:0000313" key="10">
    <source>
        <dbReference type="Proteomes" id="UP000308508"/>
    </source>
</evidence>
<gene>
    <name evidence="9" type="ORF">E5S66_00905</name>
</gene>
<dbReference type="AlphaFoldDB" id="A0A5R9PGV3"/>
<reference evidence="9 10" key="1">
    <citation type="submission" date="2019-04" db="EMBL/GenBank/DDBJ databases">
        <authorList>
            <person name="Grouzdev D.S."/>
            <person name="Nazina T.N."/>
        </authorList>
    </citation>
    <scope>NUCLEOTIDE SEQUENCE [LARGE SCALE GENOMIC DNA]</scope>
    <source>
        <strain evidence="9 10">SHC 3-19</strain>
    </source>
</reference>
<comment type="caution">
    <text evidence="9">The sequence shown here is derived from an EMBL/GenBank/DDBJ whole genome shotgun (WGS) entry which is preliminary data.</text>
</comment>